<protein>
    <submittedName>
        <fullName evidence="2">FAT domain-containing protein</fullName>
    </submittedName>
</protein>
<dbReference type="InterPro" id="IPR050517">
    <property type="entry name" value="DDR_Repair_Kinase"/>
</dbReference>
<dbReference type="GO" id="GO:0005634">
    <property type="term" value="C:nucleus"/>
    <property type="evidence" value="ECO:0007669"/>
    <property type="project" value="TreeGrafter"/>
</dbReference>
<reference evidence="2 3" key="1">
    <citation type="journal article" date="2014" name="MBio">
        <title>The Ordospora colligata genome; evolution of extreme reduction in microsporidia and host-to-parasite horizontal gene transfer.</title>
        <authorList>
            <person name="Pombert J.-F."/>
            <person name="Haag K.L."/>
            <person name="Beidas S."/>
            <person name="Ebert D."/>
            <person name="Keeling P.J."/>
        </authorList>
    </citation>
    <scope>NUCLEOTIDE SEQUENCE [LARGE SCALE GENOMIC DNA]</scope>
    <source>
        <strain evidence="2 3">OC4</strain>
    </source>
</reference>
<dbReference type="EMBL" id="JOKQ01000001">
    <property type="protein sequence ID" value="KHN70545.1"/>
    <property type="molecule type" value="Genomic_DNA"/>
</dbReference>
<name>A0A0B2UNK9_9MICR</name>
<dbReference type="PANTHER" id="PTHR11139:SF1">
    <property type="entry name" value="TRANSFORMATION_TRANSCRIPTION DOMAIN-ASSOCIATED PROTEIN"/>
    <property type="match status" value="1"/>
</dbReference>
<dbReference type="GO" id="GO:0035267">
    <property type="term" value="C:NuA4 histone acetyltransferase complex"/>
    <property type="evidence" value="ECO:0007669"/>
    <property type="project" value="TreeGrafter"/>
</dbReference>
<dbReference type="Pfam" id="PF02259">
    <property type="entry name" value="FAT"/>
    <property type="match status" value="1"/>
</dbReference>
<sequence length="3459" mass="402121">MMNELFLGNESNDMKIQKLKKYVESEAFLDACFFPHNFLEGLAVFAIGVLRNTEPEKKAPFTSGGNEARYTVLRILSKFVLGKTHGAELVQLLHVTLKSDNLPNMILAMKLLSSLSRSGVISGELGDIHAGVVFGVMHDLFGNIDTGDEGLIEMSLFAIGEMFDHSYVFFMGVGRCEVKLEQFLARAYRHVRIAIDNRQFMDLAAHRRVFCVEMCSMICGLLKLTCENASVLMRMGTYQMLVMDIALVGMAYCPPECLEMRREICYCFGKVCAGSKDAFLFAIEKVDMFSFLFSPDMLGSGMSGLRVFFELFGLFRDVLSKSMSLDFVVHISEVVVTVCCSVEKICNEIEDGQLSEGIEGNEWKLRVHIELMKMCLREMDTALKHFVARSVDAEDMSPIYARSFYDLDTIFTSVCRIVGVISKECKEANENKENEIKQGNTDGADRSCARIHSQGVYKENKESLKEMMFLFVCCFKEVMGRIRMADKIGSIDRFSTTEIHVLRKMFERSFDVFLCEVGWSEYVVGEFYSVLSMLWENVAMDISECFCERSFELWIRSERFIGVWKAVCKNAVLGNPVVSYGLRWILTEIGKGRVEEVKWTVRHLVLFFSNNSKKIKRTNVFLMHRTISVLMTKDVRNIKCFEVLFEIFEAFRGMPESSAFFQKYIFDNFLRIVEHLMRLYDSQKKEIFVRLIFALPVSVNLVEADIHVLVRPIEKGMCLDMGTRIRALSILMYVLDFSKHDKIAGLEDVWKKIIKGVYEGLRDSRTSLLCSKILGKLKSYHKMLVDHGEWNVKNMNSKVMQMMVGGDISVCSVFFEAVEKLRGGYECREMEFRSEGTIVRFRKVCGKDIGDEERRIAFKFVTKMLCGMIGIETVKRKKVACDLREIVNEINNSEVVVLDVLEYVYMGKVEKDVRLADIWIDMQCIYDGILGLFSCYETCYEEDAQELLHSIYGLGFINKMIVFYKGRDERMDMLPECEVLLDALAESFRDIDSKMPFRMFLTMIQQGYEAIGKKSEGFWSEFYGSMFLKFEGLCKLSDERSKEAGMNGMLCLAAVMPPREMVRLRMCVKMFSNVYGYFIPPVGEDYELPLKLVIFILRYKYGMMRRCARLEGISDDLESELGVFVEGLYDTNKRVVEFSKRVLLEAMKNEASGILSRHKGIIFKFLKNEYVILNRTMMIRHLEVFVFCVTNGGDMFDESEMRYLIGKFIDNAMHNEELKEIEGAHNGYEDVGKEMFKGCECERSRGDDEVVDIGGIFKNLSELSARDCIEMCMEGLPEVKCSRCMKEIYLNGEARQHQFANEGNELMYWMKEFYMIVIKYSKNVEEIRNGMDHVMRHASEDITDCIRRMYIQRPIDVRKILFEQVEIMMNERQDYKAVILLAGMHNVFEMPEDSRVTMMVMKALNEMRTAKEFLAMMHDERNSMFFKALELGLLLKGQEQVYSEILETYVALDGYGKDYAKKAYAKILSSIGKIGTQFIGCMIRRIHESAVYELCVNLCNESDDFSGMMSEMKNMIAERISQAYFRMEGVRLFDGKVFLNAYKLLCLIGYEMRTIDVQVILGMYSEMRSRAKGGYEIRRLIGRCISFFSVEDFEMLFKDDPWFVMIEGIDPECFSSKLSLQTLKCMLRSVDKKDKEKIQRLVECFGDNKHMLIELFVGMGIKSEELLRYARENIQNVNLRGVLLYYLCTFETGSMYFEMSFKMPYQDRRYTIYCLERLVDTTDVSVFEEIMLVVLRSEVRSKTSGWILFPLMMSRPKLISKRIGIELIGMICKLIKSNVRSQVRIGFRLFRVLYDRYCKWNETMEEGYCEEGMMNVYTMMFAAYVSSEKESVDEMIVGCKLKLNLELLNLVPEKVNTERMLKAVEEEMQGDKCEEYKMEVIKAMLEVVPLSVWMIGEVMIGTMQRIVKGKMIDYKEICVHIENDEIKYTGMSLYNLMSILCDIMDAEMSEDVEGDLMSCLLILKFLIAEYNKNKSAKYFEWIENGIERITYELSETEGMESVICEMCSMFMEALRNEILGVEMVSNKVCIMMPDLRISLSRKMEILDQLSAKGCDEDVLGMLTLSAVNKYKYSGVCIGNEAHEFFMKGLCSRSKELRRGCIDLLDVIVPRNESLRVRWLLNVDWKECRMVEYVFLVMMMYSHDDVRITVKKSRGYGIGDRSVWKKECVEEEPNMCIESIENVLQNAIEGIDVYSDGMSVNEIVDLFYIMQDSVREVLPEILKRAIYRIERADYGEVFEEFSGFVEQMASMPEVIQSFMQGFECILRYAKDECKDGFDRMIEKFSGGDGWYGMLEYADEKQRMKIYERLLDEDGMFGIWRSMCIFPETMQASFLQQIGKVRDAQMKYEEVQKKANDRKISFEKEEYGEWQKRWVECAKELQQWDVCYEYGVHIKNYELEKECLWHMCDFRNQGALGKFSELECVGPRFEQRFYEAFGEFFVNSSLEKIRGCISDGIKELRRYPTCSGIGFKLQMYLQIMIEMIEFEPMLISKADGETLASVLFRWKDKEPCALDGIGIWGMFKTWRVHAYSKLGIVDRIQMDNNTGTRGYGDLQMNGRVHVGMAHTGAKSSGNENGMKIRREIAIRAGNEMAKVLNAFSKAAIAHEYNDVALFQLKEVFDLSSIKVCDAFEKVMHELMCFLSKCEYKTGFDQCNLTNIQYFNDMQCSTLVGMKGMFCEKMGKFSEAEKYYLQSVQVCNALGESWLAWGKFLMSRAEKEERVEYEESFLAILQGVIYSDGKNACKGILKLLRILKKDGSVCEEGLLEKILYEADMSRFVYFVPQFIELLDKKDVSVAEMVLVKIAQEYSQAVVRPLKLCRERLRMRMYPRKSENEFMMHMNKLKMKPASGNERYDAAEKKHYNVFLENVMRVYNQVKNRRYGRELWKMQCYIYESFNSCRFKEEDLVYEDIEKILKNAVQHVIGRKALSAIDQVGVLNEMISHVSLCGVGKELKDEVISCVFRMKSLCPLEEISDLVKFRSKLKRAVEESFCKNDRFGEAGINMMLHRSVHEHRMFEQYCEIRSNYKRMVNIEMFEPRWSYLHRKRIGRNRIHVRGSDGRIYRYEIRKMKGRNGGELVVPQMSLMVNEIMGEHVRLRRKEAELKLFVPVIMCEDLVVECFKEPVHEMSDVYERMLNKYGMSVDECVLLYLNHFASLYEIDEEEMDVIGRKYDLKSRMLKRATRDITSKGKGTTCECPNVKKDRCIQHEEVDASIENDVKAVICAQRERYALNIALKKTSCLGCGEEGIEIEPCTYRYDVTKHQKQEAYEKMYNTFRDDSSIEEYFKNECKSYGRYFWMKDRMLVSYSMNTAFLYLLSIIDRDVKKLVVTKESGCFMNRMVCNEIHDVLSKRRMEDGVISPGYQKFFRKEGIEGTFLSVIYHFAEVLNEGDWYEDALKVFGSRMIEDCAEEMVEKICREGMEKVRHVVGKSEDGTYNVIPMVSKWMDILNVGQVDPRWIAWL</sequence>
<organism evidence="2 3">
    <name type="scientific">Ordospora colligata OC4</name>
    <dbReference type="NCBI Taxonomy" id="1354746"/>
    <lineage>
        <taxon>Eukaryota</taxon>
        <taxon>Fungi</taxon>
        <taxon>Fungi incertae sedis</taxon>
        <taxon>Microsporidia</taxon>
        <taxon>Ordosporidae</taxon>
        <taxon>Ordospora</taxon>
    </lineage>
</organism>
<evidence type="ECO:0000259" key="1">
    <source>
        <dbReference type="Pfam" id="PF02259"/>
    </source>
</evidence>
<feature type="domain" description="PIK-related kinase FAT" evidence="1">
    <location>
        <begin position="2469"/>
        <end position="2724"/>
    </location>
</feature>
<gene>
    <name evidence="2" type="ORF">M896_012010</name>
</gene>
<dbReference type="STRING" id="1354746.A0A0B2UNK9"/>
<dbReference type="GeneID" id="26261044"/>
<dbReference type="InParanoid" id="A0A0B2UNK9"/>
<comment type="caution">
    <text evidence="2">The sequence shown here is derived from an EMBL/GenBank/DDBJ whole genome shotgun (WGS) entry which is preliminary data.</text>
</comment>
<dbReference type="VEuPathDB" id="MicrosporidiaDB:M896_012010"/>
<evidence type="ECO:0000313" key="3">
    <source>
        <dbReference type="Proteomes" id="UP000031056"/>
    </source>
</evidence>
<evidence type="ECO:0000313" key="2">
    <source>
        <dbReference type="EMBL" id="KHN70545.1"/>
    </source>
</evidence>
<dbReference type="GO" id="GO:0006355">
    <property type="term" value="P:regulation of DNA-templated transcription"/>
    <property type="evidence" value="ECO:0007669"/>
    <property type="project" value="TreeGrafter"/>
</dbReference>
<proteinExistence type="predicted"/>
<keyword evidence="3" id="KW-1185">Reference proteome</keyword>
<dbReference type="OrthoDB" id="5570127at2759"/>
<accession>A0A0B2UNK9</accession>
<dbReference type="InterPro" id="IPR003151">
    <property type="entry name" value="PIK-rel_kinase_FAT"/>
</dbReference>
<dbReference type="GO" id="GO:0006281">
    <property type="term" value="P:DNA repair"/>
    <property type="evidence" value="ECO:0007669"/>
    <property type="project" value="TreeGrafter"/>
</dbReference>
<dbReference type="HOGENOM" id="CLU_224908_0_0_1"/>
<dbReference type="Proteomes" id="UP000031056">
    <property type="component" value="Unassembled WGS sequence"/>
</dbReference>
<dbReference type="PANTHER" id="PTHR11139">
    <property type="entry name" value="ATAXIA TELANGIECTASIA MUTATED ATM -RELATED"/>
    <property type="match status" value="1"/>
</dbReference>
<dbReference type="GO" id="GO:0000124">
    <property type="term" value="C:SAGA complex"/>
    <property type="evidence" value="ECO:0007669"/>
    <property type="project" value="TreeGrafter"/>
</dbReference>
<dbReference type="RefSeq" id="XP_014564587.1">
    <property type="nucleotide sequence ID" value="XM_014709101.1"/>
</dbReference>